<dbReference type="Proteomes" id="UP000325440">
    <property type="component" value="Unassembled WGS sequence"/>
</dbReference>
<reference evidence="2 3" key="1">
    <citation type="submission" date="2019-08" db="EMBL/GenBank/DDBJ databases">
        <authorList>
            <person name="Alioto T."/>
            <person name="Alioto T."/>
            <person name="Gomez Garrido J."/>
        </authorList>
    </citation>
    <scope>NUCLEOTIDE SEQUENCE [LARGE SCALE GENOMIC DNA]</scope>
</reference>
<feature type="compositionally biased region" description="Polar residues" evidence="1">
    <location>
        <begin position="35"/>
        <end position="63"/>
    </location>
</feature>
<protein>
    <submittedName>
        <fullName evidence="2">Uncharacterized protein</fullName>
    </submittedName>
</protein>
<evidence type="ECO:0000256" key="1">
    <source>
        <dbReference type="SAM" id="MobiDB-lite"/>
    </source>
</evidence>
<feature type="region of interest" description="Disordered" evidence="1">
    <location>
        <begin position="1"/>
        <end position="72"/>
    </location>
</feature>
<keyword evidence="3" id="KW-1185">Reference proteome</keyword>
<evidence type="ECO:0000313" key="2">
    <source>
        <dbReference type="EMBL" id="VVC41550.1"/>
    </source>
</evidence>
<organism evidence="2 3">
    <name type="scientific">Cinara cedri</name>
    <dbReference type="NCBI Taxonomy" id="506608"/>
    <lineage>
        <taxon>Eukaryota</taxon>
        <taxon>Metazoa</taxon>
        <taxon>Ecdysozoa</taxon>
        <taxon>Arthropoda</taxon>
        <taxon>Hexapoda</taxon>
        <taxon>Insecta</taxon>
        <taxon>Pterygota</taxon>
        <taxon>Neoptera</taxon>
        <taxon>Paraneoptera</taxon>
        <taxon>Hemiptera</taxon>
        <taxon>Sternorrhyncha</taxon>
        <taxon>Aphidomorpha</taxon>
        <taxon>Aphidoidea</taxon>
        <taxon>Aphididae</taxon>
        <taxon>Lachninae</taxon>
        <taxon>Cinara</taxon>
    </lineage>
</organism>
<dbReference type="EMBL" id="CABPRJ010001921">
    <property type="protein sequence ID" value="VVC41550.1"/>
    <property type="molecule type" value="Genomic_DNA"/>
</dbReference>
<accession>A0A5E4NCM9</accession>
<dbReference type="AlphaFoldDB" id="A0A5E4NCM9"/>
<gene>
    <name evidence="2" type="ORF">CINCED_3A003011</name>
</gene>
<evidence type="ECO:0000313" key="3">
    <source>
        <dbReference type="Proteomes" id="UP000325440"/>
    </source>
</evidence>
<sequence length="144" mass="16082">MYFTSAASKDARVPERSGKHGDGHWGNKFRETTRSESTVQSQKSGIQNVTGLPDVPTTSITPNKENHITERDCECPSRYPSKLSSVFRKPSPFRLYFALLCGFVFWISNDPANNSFPKVEYGSSHGQTRSRLYIVAAIAQYGIS</sequence>
<name>A0A5E4NCM9_9HEMI</name>
<feature type="compositionally biased region" description="Basic and acidic residues" evidence="1">
    <location>
        <begin position="9"/>
        <end position="34"/>
    </location>
</feature>
<proteinExistence type="predicted"/>